<organism evidence="1">
    <name type="scientific">Xanthomonas vasicola pv. vasculorum NCPPB 890</name>
    <dbReference type="NCBI Taxonomy" id="1184265"/>
    <lineage>
        <taxon>Bacteria</taxon>
        <taxon>Pseudomonadati</taxon>
        <taxon>Pseudomonadota</taxon>
        <taxon>Gammaproteobacteria</taxon>
        <taxon>Lysobacterales</taxon>
        <taxon>Lysobacteraceae</taxon>
        <taxon>Xanthomonas</taxon>
    </lineage>
</organism>
<sequence length="104" mass="11095">MQQSMTLSQFRAAHAAGGFTGAQLVGVGGRFYVSAADLLGDSAILVRDADRAVRFFSSSETALKLLRDVGFATIIVELKNWSPDQGALKIIDNSPAQRRPATTP</sequence>
<dbReference type="AlphaFoldDB" id="A0A836ZSR2"/>
<protein>
    <submittedName>
        <fullName evidence="1">Uncharacterized protein</fullName>
    </submittedName>
</protein>
<dbReference type="EMBL" id="AKBN01001291">
    <property type="protein sequence ID" value="KFA00743.1"/>
    <property type="molecule type" value="Genomic_DNA"/>
</dbReference>
<proteinExistence type="predicted"/>
<accession>A0A836ZSR2</accession>
<gene>
    <name evidence="1" type="ORF">A11K_0120250</name>
</gene>
<reference evidence="1" key="1">
    <citation type="submission" date="2012-05" db="EMBL/GenBank/DDBJ databases">
        <authorList>
            <person name="Studholme D.J."/>
            <person name="Wasukira A."/>
            <person name="Grant M."/>
        </authorList>
    </citation>
    <scope>NUCLEOTIDE SEQUENCE [LARGE SCALE GENOMIC DNA]</scope>
    <source>
        <strain evidence="1">NCPPB 890</strain>
    </source>
</reference>
<comment type="caution">
    <text evidence="1">The sequence shown here is derived from an EMBL/GenBank/DDBJ whole genome shotgun (WGS) entry which is preliminary data.</text>
</comment>
<evidence type="ECO:0000313" key="1">
    <source>
        <dbReference type="EMBL" id="KFA00743.1"/>
    </source>
</evidence>
<dbReference type="RefSeq" id="WP_010368834.1">
    <property type="nucleotide sequence ID" value="NZ_AKBN02000032.1"/>
</dbReference>
<name>A0A836ZSR2_XANVA</name>